<gene>
    <name evidence="2" type="ORF">PMES_01298</name>
</gene>
<dbReference type="RefSeq" id="WP_159964689.1">
    <property type="nucleotide sequence ID" value="NZ_APKE01000014.1"/>
</dbReference>
<feature type="region of interest" description="Disordered" evidence="1">
    <location>
        <begin position="264"/>
        <end position="285"/>
    </location>
</feature>
<protein>
    <submittedName>
        <fullName evidence="2">Uncharacterized protein</fullName>
    </submittedName>
</protein>
<name>A0A921NQ17_9RHOB</name>
<evidence type="ECO:0000313" key="2">
    <source>
        <dbReference type="EMBL" id="KAF0676566.1"/>
    </source>
</evidence>
<dbReference type="AlphaFoldDB" id="A0A921NQ17"/>
<feature type="region of interest" description="Disordered" evidence="1">
    <location>
        <begin position="328"/>
        <end position="357"/>
    </location>
</feature>
<feature type="region of interest" description="Disordered" evidence="1">
    <location>
        <begin position="24"/>
        <end position="74"/>
    </location>
</feature>
<evidence type="ECO:0000313" key="3">
    <source>
        <dbReference type="Proteomes" id="UP000698242"/>
    </source>
</evidence>
<proteinExistence type="predicted"/>
<evidence type="ECO:0000256" key="1">
    <source>
        <dbReference type="SAM" id="MobiDB-lite"/>
    </source>
</evidence>
<sequence length="450" mass="45633">MFAGMFFASLLAATALPDFLAGRAEPEDEDDVVGHLPDPDRTLPGDAAGAEPASAERPGMQPPPWLALQGPLALDPGGAPRLPATLALSPEPGETVIEDFMPGRDRLVLSLSAEAGDFELVDRGDALEEAVPSEQSRLSWREPGGGVTVIFADLDRLPSHSIDMVLVDPKTGEATEPVILAEVMEFAQDAEPSDAGGDPVDDAPAGAAVSAAVPGDMPELAAVSPMPFADAATQPLAAAAGHLPEGGGVHGGAGAQVVALHPRSLPEEGTAPPGTRAVGTHEASPATLHVLPSADEGGEDDMVIVPVGGAVGEPAGAIGPSGAYDVRGVLEPEAPSGPVTDENLDGSAADGSAGEPVLVPVPGADPETFWLTRGGESLAEIHGFLPGEDILRISLDPEQSPGDPTVRVLTAGDAGDALVLVNGEAMAILRGAPSARADDIYVDRSRTLFR</sequence>
<dbReference type="EMBL" id="APKE01000014">
    <property type="protein sequence ID" value="KAF0676566.1"/>
    <property type="molecule type" value="Genomic_DNA"/>
</dbReference>
<dbReference type="OrthoDB" id="7870633at2"/>
<reference evidence="2" key="1">
    <citation type="submission" date="2013-03" db="EMBL/GenBank/DDBJ databases">
        <title>Genome Sequence of the Profundibacterium mesophilum strain KAUST100406-0324T from Red Sea, a novel genus in the family Rhodobacteraceae.</title>
        <authorList>
            <person name="Essack M."/>
            <person name="Alam I."/>
            <person name="Lafi F."/>
            <person name="Alawi W."/>
            <person name="Kamanu F."/>
            <person name="Al-Suwailem A."/>
            <person name="Lee O.O."/>
            <person name="Xu Y."/>
            <person name="Bajic V."/>
            <person name="Qian P.-Y."/>
            <person name="Archer J."/>
        </authorList>
    </citation>
    <scope>NUCLEOTIDE SEQUENCE</scope>
    <source>
        <strain evidence="2">KAUST100406-0324</strain>
    </source>
</reference>
<dbReference type="Proteomes" id="UP000698242">
    <property type="component" value="Unassembled WGS sequence"/>
</dbReference>
<accession>A0A921NQ17</accession>
<comment type="caution">
    <text evidence="2">The sequence shown here is derived from an EMBL/GenBank/DDBJ whole genome shotgun (WGS) entry which is preliminary data.</text>
</comment>
<keyword evidence="3" id="KW-1185">Reference proteome</keyword>
<organism evidence="2 3">
    <name type="scientific">Profundibacterium mesophilum KAUST100406-0324</name>
    <dbReference type="NCBI Taxonomy" id="1037889"/>
    <lineage>
        <taxon>Bacteria</taxon>
        <taxon>Pseudomonadati</taxon>
        <taxon>Pseudomonadota</taxon>
        <taxon>Alphaproteobacteria</taxon>
        <taxon>Rhodobacterales</taxon>
        <taxon>Roseobacteraceae</taxon>
        <taxon>Profundibacterium</taxon>
    </lineage>
</organism>